<gene>
    <name evidence="1" type="ORF">FHS37_003374</name>
</gene>
<organism evidence="1 2">
    <name type="scientific">Streptomyces griseomycini</name>
    <dbReference type="NCBI Taxonomy" id="66895"/>
    <lineage>
        <taxon>Bacteria</taxon>
        <taxon>Bacillati</taxon>
        <taxon>Actinomycetota</taxon>
        <taxon>Actinomycetes</taxon>
        <taxon>Kitasatosporales</taxon>
        <taxon>Streptomycetaceae</taxon>
        <taxon>Streptomyces</taxon>
    </lineage>
</organism>
<keyword evidence="2" id="KW-1185">Reference proteome</keyword>
<name>A0A7W7PR67_9ACTN</name>
<evidence type="ECO:0000313" key="1">
    <source>
        <dbReference type="EMBL" id="MBB4899314.1"/>
    </source>
</evidence>
<reference evidence="1 2" key="1">
    <citation type="submission" date="2020-08" db="EMBL/GenBank/DDBJ databases">
        <title>Genomic Encyclopedia of Type Strains, Phase III (KMG-III): the genomes of soil and plant-associated and newly described type strains.</title>
        <authorList>
            <person name="Whitman W."/>
        </authorList>
    </citation>
    <scope>NUCLEOTIDE SEQUENCE [LARGE SCALE GENOMIC DNA]</scope>
    <source>
        <strain evidence="1 2">CECT 3273</strain>
    </source>
</reference>
<dbReference type="InterPro" id="IPR053847">
    <property type="entry name" value="DUF6928"/>
</dbReference>
<evidence type="ECO:0000313" key="2">
    <source>
        <dbReference type="Proteomes" id="UP000579523"/>
    </source>
</evidence>
<dbReference type="Pfam" id="PF21997">
    <property type="entry name" value="DUF6928"/>
    <property type="match status" value="1"/>
</dbReference>
<dbReference type="AlphaFoldDB" id="A0A7W7PR67"/>
<accession>A0A7W7PR67</accession>
<dbReference type="Proteomes" id="UP000579523">
    <property type="component" value="Unassembled WGS sequence"/>
</dbReference>
<protein>
    <submittedName>
        <fullName evidence="1">Uncharacterized protein</fullName>
    </submittedName>
</protein>
<comment type="caution">
    <text evidence="1">The sequence shown here is derived from an EMBL/GenBank/DDBJ whole genome shotgun (WGS) entry which is preliminary data.</text>
</comment>
<dbReference type="RefSeq" id="WP_229890013.1">
    <property type="nucleotide sequence ID" value="NZ_BMTI01000019.1"/>
</dbReference>
<dbReference type="EMBL" id="JACHJI010000005">
    <property type="protein sequence ID" value="MBB4899314.1"/>
    <property type="molecule type" value="Genomic_DNA"/>
</dbReference>
<sequence length="226" mass="24831">MGAKTAVLAYADAEIAHVLQDAPTSEIGRAAALVARVRPRHRIDTDTEEAWELADALYPPEGTVCALSASGLDLVCDRVVMLDRPSQLPEHLVAAGRGRRLYLHAMHSVVDWLAFAVWDNGTLVRSLSLSPDSGIIEDIGERFPFEQPYWEGRHPVEPLPPFEDDEPYPLPFHPLALGERAMLEFFGFCVEGFSGEDDAPEPVVDIWDVELHGFRVTATSSGEGAD</sequence>
<proteinExistence type="predicted"/>